<dbReference type="EMBL" id="CAJPEV010000022">
    <property type="protein sequence ID" value="CAG0878937.1"/>
    <property type="molecule type" value="Genomic_DNA"/>
</dbReference>
<dbReference type="Proteomes" id="UP000677054">
    <property type="component" value="Unassembled WGS sequence"/>
</dbReference>
<reference evidence="6" key="1">
    <citation type="submission" date="2020-11" db="EMBL/GenBank/DDBJ databases">
        <authorList>
            <person name="Tran Van P."/>
        </authorList>
    </citation>
    <scope>NUCLEOTIDE SEQUENCE</scope>
</reference>
<dbReference type="PANTHER" id="PTHR12341">
    <property type="entry name" value="5'-&gt;3' EXORIBONUCLEASE"/>
    <property type="match status" value="1"/>
</dbReference>
<dbReference type="InterPro" id="IPR041412">
    <property type="entry name" value="Xrn1_helical"/>
</dbReference>
<feature type="region of interest" description="Disordered" evidence="1">
    <location>
        <begin position="863"/>
        <end position="894"/>
    </location>
</feature>
<dbReference type="InterPro" id="IPR047008">
    <property type="entry name" value="XRN1_SH3_sf"/>
</dbReference>
<organism evidence="6">
    <name type="scientific">Darwinula stevensoni</name>
    <dbReference type="NCBI Taxonomy" id="69355"/>
    <lineage>
        <taxon>Eukaryota</taxon>
        <taxon>Metazoa</taxon>
        <taxon>Ecdysozoa</taxon>
        <taxon>Arthropoda</taxon>
        <taxon>Crustacea</taxon>
        <taxon>Oligostraca</taxon>
        <taxon>Ostracoda</taxon>
        <taxon>Podocopa</taxon>
        <taxon>Podocopida</taxon>
        <taxon>Darwinulocopina</taxon>
        <taxon>Darwinuloidea</taxon>
        <taxon>Darwinulidae</taxon>
        <taxon>Darwinula</taxon>
    </lineage>
</organism>
<protein>
    <submittedName>
        <fullName evidence="6">Uncharacterized protein</fullName>
    </submittedName>
</protein>
<evidence type="ECO:0000313" key="6">
    <source>
        <dbReference type="EMBL" id="CAD7240311.1"/>
    </source>
</evidence>
<feature type="compositionally biased region" description="Acidic residues" evidence="1">
    <location>
        <begin position="102"/>
        <end position="121"/>
    </location>
</feature>
<sequence length="1312" mass="146925">MHKRCSDRPRQQSTVNSAWMLTDAGYLNLDRFEKFLEALSKVEYEEFEDHFADMKWFQSKQEAGKEVNDLSERVSHLGINKAPASGFQKFDQERLASLQDDLEEDEDLDIEEEEDDDSEDDPLVKSEFKQHKRHYYMKKLEYAEVTAEVLREQAECYVRAIQWNLHYYYHGVCSWSWFYPHHYAPYISDIKGFSGLNLDFDAEKPFLPFEQLLAVLPAARYLCLIDRLLKAMRPLSEKLTIEEQERNKHGPALLFHYSQSPKGPYETPGYFAAISNHHAIITPVHRESFFVPPDKLVKGLCPNVRLDVYFPGFPTLKHIPHKGYLKSLGVKVFQQNSRGENMILEIQNQGSPNIAEVARDLLGHPIFVSWPHLIEAKVIGVCNEEWSLHLQGKEIVQEKMSQQEVALVRSTVKMISEHQREKRGIEIGETKIMIRACPLIGRKYTFGHQGRITLEKQFAHASSSYALQTTVKDIAFHDPSFTQFKTLEDIFSKGSTCFMLAQPHYGCMGEVIEVESVEGKSGKVRVLVTDVPEPDLSAIKKKKSALELPYVPGYQAAQKLGISSHLLSRLTGSIYIIPGSKDNHNPNGNRINFGLNLKFNRKNEEVEGFTRKDRENVWLYSSQAIAVIKDYLEAFPDLFEFLADNTGNDIFFASDIFPTDVHGMERVKEIVRWLKEQPSSSAPRRKCGSRALDAKVVAAIEEKVRSFTNEPGRKARLVVKPHLLFRPHAYQGSLPPDPSTSTDLFDRIINVRQGFSVPLGLRGTVVGPERAKMKQPGYHAAQEKHHSLELAWGFHVTSCLSYPLTLGMTSAEKPEEVLYEVVFDQEFPGGVEVRCSGKRGYKIPASAFLNFSHGIREEAKRRQQVKPLAVVHPRSSDEEPLSLPLGRHHKQGGSTGMVVRAGRPSYRAVPPPPSLQFIPPPPRFWTPRPMPPARQMLCDFPPPSQPLVFTNSTFGAGRGRMGPTAGDLRFRNAHRNADCTHLQHPDLQGQHQMDMPIPVPGSYPWSGSGMRGGTPHRPPHVSTNYRYITPPFQSGPMLVRQGHEGRETAQVDMVRQVHEEKGQWRAIQPEELFQSAEMMGKREVMGSLTSAAQPLTNRMDRATAQLMEYFQGEGKGGVPRYKYVNGPGGFQASVTLPDGSTFDGPVSAFKDEAAEGAAMLALVKVKAPPRGTSDPPAPGAATDAEAVGLLNHLQIHRGSSGEKRGSGRIFQAALRGAHDRRGDDSLPFVPLQVAKKSVASSREGGSRGRGMKPKASSSESQEGLCLQDEKKDTARKKPVCARSISESSSPRGPSGQRKCRLAINFANAPKNS</sequence>
<dbReference type="Pfam" id="PF18332">
    <property type="entry name" value="XRN1_D1"/>
    <property type="match status" value="1"/>
</dbReference>
<dbReference type="Gene3D" id="2.30.30.750">
    <property type="match status" value="1"/>
</dbReference>
<dbReference type="EMBL" id="LR899539">
    <property type="protein sequence ID" value="CAD7240311.1"/>
    <property type="molecule type" value="Genomic_DNA"/>
</dbReference>
<feature type="domain" description="5'-3' exoribonuclease 1 D1" evidence="4">
    <location>
        <begin position="299"/>
        <end position="482"/>
    </location>
</feature>
<evidence type="ECO:0000313" key="7">
    <source>
        <dbReference type="Proteomes" id="UP000677054"/>
    </source>
</evidence>
<evidence type="ECO:0000259" key="3">
    <source>
        <dbReference type="Pfam" id="PF18129"/>
    </source>
</evidence>
<feature type="domain" description="5'-3' exoribonuclease 1 SH3-like" evidence="3">
    <location>
        <begin position="742"/>
        <end position="850"/>
    </location>
</feature>
<feature type="region of interest" description="Disordered" evidence="1">
    <location>
        <begin position="1235"/>
        <end position="1312"/>
    </location>
</feature>
<dbReference type="Pfam" id="PF18129">
    <property type="entry name" value="SH3_12"/>
    <property type="match status" value="1"/>
</dbReference>
<evidence type="ECO:0000259" key="4">
    <source>
        <dbReference type="Pfam" id="PF18332"/>
    </source>
</evidence>
<dbReference type="Gene3D" id="2.170.260.40">
    <property type="match status" value="1"/>
</dbReference>
<feature type="compositionally biased region" description="Low complexity" evidence="1">
    <location>
        <begin position="1282"/>
        <end position="1295"/>
    </location>
</feature>
<gene>
    <name evidence="6" type="ORF">DSTB1V02_LOCUS336</name>
</gene>
<feature type="domain" description="Xrn1 helical" evidence="2">
    <location>
        <begin position="20"/>
        <end position="219"/>
    </location>
</feature>
<dbReference type="GO" id="GO:0005634">
    <property type="term" value="C:nucleus"/>
    <property type="evidence" value="ECO:0007669"/>
    <property type="project" value="TreeGrafter"/>
</dbReference>
<dbReference type="GO" id="GO:0016075">
    <property type="term" value="P:rRNA catabolic process"/>
    <property type="evidence" value="ECO:0007669"/>
    <property type="project" value="TreeGrafter"/>
</dbReference>
<evidence type="ECO:0000259" key="2">
    <source>
        <dbReference type="Pfam" id="PF17846"/>
    </source>
</evidence>
<dbReference type="GO" id="GO:0003723">
    <property type="term" value="F:RNA binding"/>
    <property type="evidence" value="ECO:0007669"/>
    <property type="project" value="TreeGrafter"/>
</dbReference>
<dbReference type="PANTHER" id="PTHR12341:SF7">
    <property type="entry name" value="5'-3' EXORIBONUCLEASE 1"/>
    <property type="match status" value="1"/>
</dbReference>
<dbReference type="Pfam" id="PF17846">
    <property type="entry name" value="XRN_M"/>
    <property type="match status" value="1"/>
</dbReference>
<evidence type="ECO:0000259" key="5">
    <source>
        <dbReference type="Pfam" id="PF18334"/>
    </source>
</evidence>
<feature type="region of interest" description="Disordered" evidence="1">
    <location>
        <begin position="102"/>
        <end position="124"/>
    </location>
</feature>
<dbReference type="Pfam" id="PF18334">
    <property type="entry name" value="XRN1_D2_D3"/>
    <property type="match status" value="1"/>
</dbReference>
<evidence type="ECO:0000256" key="1">
    <source>
        <dbReference type="SAM" id="MobiDB-lite"/>
    </source>
</evidence>
<dbReference type="InterPro" id="IPR041385">
    <property type="entry name" value="SH3_12"/>
</dbReference>
<dbReference type="GO" id="GO:0000956">
    <property type="term" value="P:nuclear-transcribed mRNA catabolic process"/>
    <property type="evidence" value="ECO:0007669"/>
    <property type="project" value="TreeGrafter"/>
</dbReference>
<accession>A0A7R8X4E5</accession>
<feature type="domain" description="Exoribonuclease Xrn1 D2/D3" evidence="5">
    <location>
        <begin position="487"/>
        <end position="711"/>
    </location>
</feature>
<proteinExistence type="predicted"/>
<dbReference type="InterPro" id="IPR027073">
    <property type="entry name" value="5_3_exoribonuclease"/>
</dbReference>
<name>A0A7R8X4E5_9CRUS</name>
<dbReference type="InterPro" id="IPR047007">
    <property type="entry name" value="XRN1_D1_sf"/>
</dbReference>
<dbReference type="OrthoDB" id="372487at2759"/>
<keyword evidence="7" id="KW-1185">Reference proteome</keyword>
<dbReference type="GO" id="GO:0004534">
    <property type="term" value="F:5'-3' RNA exonuclease activity"/>
    <property type="evidence" value="ECO:0007669"/>
    <property type="project" value="TreeGrafter"/>
</dbReference>
<dbReference type="InterPro" id="IPR041106">
    <property type="entry name" value="XRN1_D2_D3"/>
</dbReference>
<dbReference type="InterPro" id="IPR040992">
    <property type="entry name" value="XRN1_D1"/>
</dbReference>